<proteinExistence type="predicted"/>
<accession>A0ABX8RIC8</accession>
<reference evidence="4 5" key="1">
    <citation type="submission" date="2021-07" db="EMBL/GenBank/DDBJ databases">
        <title>Whole Genome Sequence of Nocardia Iowensis.</title>
        <authorList>
            <person name="Lamm A."/>
            <person name="Collins-Fairclough A.M."/>
            <person name="Bunk B."/>
            <person name="Sproer C."/>
        </authorList>
    </citation>
    <scope>NUCLEOTIDE SEQUENCE [LARGE SCALE GENOMIC DNA]</scope>
    <source>
        <strain evidence="4 5">NRRL 5646</strain>
    </source>
</reference>
<keyword evidence="1" id="KW-0560">Oxidoreductase</keyword>
<dbReference type="InterPro" id="IPR050816">
    <property type="entry name" value="Flavin-dep_Halogenase_NPB"/>
</dbReference>
<evidence type="ECO:0000313" key="4">
    <source>
        <dbReference type="EMBL" id="QXN89388.1"/>
    </source>
</evidence>
<name>A0ABX8RIC8_NOCIO</name>
<dbReference type="Proteomes" id="UP000694257">
    <property type="component" value="Chromosome"/>
</dbReference>
<evidence type="ECO:0000256" key="3">
    <source>
        <dbReference type="SAM" id="MobiDB-lite"/>
    </source>
</evidence>
<protein>
    <submittedName>
        <fullName evidence="4">Tryptophan 7-halogenase</fullName>
    </submittedName>
</protein>
<evidence type="ECO:0000313" key="5">
    <source>
        <dbReference type="Proteomes" id="UP000694257"/>
    </source>
</evidence>
<keyword evidence="5" id="KW-1185">Reference proteome</keyword>
<feature type="compositionally biased region" description="Polar residues" evidence="3">
    <location>
        <begin position="418"/>
        <end position="431"/>
    </location>
</feature>
<gene>
    <name evidence="4" type="ORF">KV110_28205</name>
</gene>
<dbReference type="PANTHER" id="PTHR43747:SF5">
    <property type="entry name" value="FAD-BINDING DOMAIN-CONTAINING PROTEIN"/>
    <property type="match status" value="1"/>
</dbReference>
<feature type="region of interest" description="Disordered" evidence="3">
    <location>
        <begin position="416"/>
        <end position="437"/>
    </location>
</feature>
<dbReference type="PANTHER" id="PTHR43747">
    <property type="entry name" value="FAD-BINDING PROTEIN"/>
    <property type="match status" value="1"/>
</dbReference>
<dbReference type="InterPro" id="IPR006905">
    <property type="entry name" value="Flavin_halogenase"/>
</dbReference>
<dbReference type="Pfam" id="PF04820">
    <property type="entry name" value="Trp_halogenase"/>
    <property type="match status" value="2"/>
</dbReference>
<organism evidence="4 5">
    <name type="scientific">Nocardia iowensis</name>
    <dbReference type="NCBI Taxonomy" id="204891"/>
    <lineage>
        <taxon>Bacteria</taxon>
        <taxon>Bacillati</taxon>
        <taxon>Actinomycetota</taxon>
        <taxon>Actinomycetes</taxon>
        <taxon>Mycobacteriales</taxon>
        <taxon>Nocardiaceae</taxon>
        <taxon>Nocardia</taxon>
    </lineage>
</organism>
<dbReference type="EMBL" id="CP078145">
    <property type="protein sequence ID" value="QXN89388.1"/>
    <property type="molecule type" value="Genomic_DNA"/>
</dbReference>
<sequence length="467" mass="51521">MHEAVQILVVGGGPAGSTTATLLARAGFSVTLLERETFPRYHIGESLLPSCLPILDLMGAREKIEAHGFQRKGGAYFEWGTEKWDLRFNDLDDTTYSWQVIRSEFDHLLLEHAKSQGVDVREGVSVKEIVFDGDRAVRAVWERSDRNGGGEISFDFLVDASGRAGLMATKHLGSRRFHDVFKNVGVWGYWQGTKELEPGPDGAIAVCSIPQGWLWAIPLHDETVSIGVVTSKAHLREKQAERADLEEIYLTKIAESPLIADLIDGARLVSEVKAESDYSYVTEAFAGPGYALVGDAACFLDPLLSTGVHLATYSGLLAAASITSVLRDGVAEEHALRFYAKAYEKAYERLLVLVSVFYQSYRGRDEHFFEAQKLTSREKRRLNLHEAFLHIVTGIEDLADAKEKAYEVVADRLAGPNAPTNNPLANHNASMEQMPDSPSRALAGLYLETEPKLTLRRADDAAVQTGK</sequence>
<keyword evidence="2" id="KW-0503">Monooxygenase</keyword>
<dbReference type="RefSeq" id="WP_218470264.1">
    <property type="nucleotide sequence ID" value="NZ_BAABJN010000003.1"/>
</dbReference>
<evidence type="ECO:0000256" key="2">
    <source>
        <dbReference type="ARBA" id="ARBA00023033"/>
    </source>
</evidence>
<evidence type="ECO:0000256" key="1">
    <source>
        <dbReference type="ARBA" id="ARBA00023002"/>
    </source>
</evidence>